<sequence length="133" mass="15024">MRCLSSFTTEGILQNHDEACTGLNSRPTRTEMPREGENHVFFQNQGTRGGISMVSKLFAKANNPCVKDYDPNKPNNYILYLDANNLYCWAMGPCVNLFQRVILHGTLCCLTEKPILAKKEEAKRGLILEVDLE</sequence>
<name>A0ABN8NB47_9CNID</name>
<evidence type="ECO:0000313" key="2">
    <source>
        <dbReference type="Proteomes" id="UP001159427"/>
    </source>
</evidence>
<evidence type="ECO:0000313" key="1">
    <source>
        <dbReference type="EMBL" id="CAH3045800.1"/>
    </source>
</evidence>
<dbReference type="Proteomes" id="UP001159427">
    <property type="component" value="Unassembled WGS sequence"/>
</dbReference>
<dbReference type="EMBL" id="CALNXI010000773">
    <property type="protein sequence ID" value="CAH3045800.1"/>
    <property type="molecule type" value="Genomic_DNA"/>
</dbReference>
<keyword evidence="2" id="KW-1185">Reference proteome</keyword>
<accession>A0ABN8NB47</accession>
<protein>
    <submittedName>
        <fullName evidence="1">Uncharacterized protein</fullName>
    </submittedName>
</protein>
<reference evidence="1 2" key="1">
    <citation type="submission" date="2022-05" db="EMBL/GenBank/DDBJ databases">
        <authorList>
            <consortium name="Genoscope - CEA"/>
            <person name="William W."/>
        </authorList>
    </citation>
    <scope>NUCLEOTIDE SEQUENCE [LARGE SCALE GENOMIC DNA]</scope>
</reference>
<gene>
    <name evidence="1" type="ORF">PEVE_00041121</name>
</gene>
<organism evidence="1 2">
    <name type="scientific">Porites evermanni</name>
    <dbReference type="NCBI Taxonomy" id="104178"/>
    <lineage>
        <taxon>Eukaryota</taxon>
        <taxon>Metazoa</taxon>
        <taxon>Cnidaria</taxon>
        <taxon>Anthozoa</taxon>
        <taxon>Hexacorallia</taxon>
        <taxon>Scleractinia</taxon>
        <taxon>Fungiina</taxon>
        <taxon>Poritidae</taxon>
        <taxon>Porites</taxon>
    </lineage>
</organism>
<proteinExistence type="predicted"/>
<comment type="caution">
    <text evidence="1">The sequence shown here is derived from an EMBL/GenBank/DDBJ whole genome shotgun (WGS) entry which is preliminary data.</text>
</comment>